<dbReference type="EMBL" id="JAFJZO010000017">
    <property type="protein sequence ID" value="KAG5508193.1"/>
    <property type="molecule type" value="Genomic_DNA"/>
</dbReference>
<dbReference type="GeneID" id="94291484"/>
<proteinExistence type="predicted"/>
<name>A0A836LIN5_9TRYP</name>
<evidence type="ECO:0000313" key="1">
    <source>
        <dbReference type="EMBL" id="KAG5508193.1"/>
    </source>
</evidence>
<sequence length="389" mass="43041">MASEDIIVFLEVPHNTVSSIRGDGSEKKTLFTTECVCPDSIGLDFNAYNKSKNPNDILLWWGNMGVMKKCPGQRDGADWHEADGFIARAPLFGGNAAVERVEVKAPQNLIRGTAAFRLSEHLPLIVTMKQMALSRNGRAVFFCDREGHGVKKYNVDTREVVLLLSSDALAALAEGISEEDAFASPVEPNSDEDQSRFCVGIALDEKHNQIFFTIKGPSKGGKGRILAAPYYFERRNLPSIEAAKTSDIEGVIDPKTVVTLLDKLPEPIDLLLDTEENHLYWTDRGDDAVGGNSLNRASVTYDSRGNQPRLGEKELLISGFNEAIGLAWAASLEDRMSLPKDNKDSLRHYMYVTDCGHLWRCDLRARTKEVIYNSGPLSAVTGVEVMRFD</sequence>
<dbReference type="Proteomes" id="UP000674318">
    <property type="component" value="Chromosome 17"/>
</dbReference>
<dbReference type="RefSeq" id="XP_067758082.1">
    <property type="nucleotide sequence ID" value="XM_067901407.1"/>
</dbReference>
<comment type="caution">
    <text evidence="1">The sequence shown here is derived from an EMBL/GenBank/DDBJ whole genome shotgun (WGS) entry which is preliminary data.</text>
</comment>
<accession>A0A836LIN5</accession>
<keyword evidence="2" id="KW-1185">Reference proteome</keyword>
<reference evidence="1 2" key="1">
    <citation type="submission" date="2021-02" db="EMBL/GenBank/DDBJ databases">
        <title>Porcisia hertigi Genome sequencing and assembly.</title>
        <authorList>
            <person name="Almutairi H."/>
            <person name="Gatherer D."/>
        </authorList>
    </citation>
    <scope>NUCLEOTIDE SEQUENCE [LARGE SCALE GENOMIC DNA]</scope>
    <source>
        <strain evidence="1 2">C119</strain>
    </source>
</reference>
<evidence type="ECO:0000313" key="2">
    <source>
        <dbReference type="Proteomes" id="UP000674318"/>
    </source>
</evidence>
<protein>
    <submittedName>
        <fullName evidence="1">Uncharacterized protein</fullName>
    </submittedName>
</protein>
<dbReference type="AlphaFoldDB" id="A0A836LIN5"/>
<gene>
    <name evidence="1" type="ORF">JKF63_05448</name>
</gene>
<dbReference type="SUPFAM" id="SSF63825">
    <property type="entry name" value="YWTD domain"/>
    <property type="match status" value="1"/>
</dbReference>
<dbReference type="OrthoDB" id="5958943at2759"/>
<organism evidence="1 2">
    <name type="scientific">Porcisia hertigi</name>
    <dbReference type="NCBI Taxonomy" id="2761500"/>
    <lineage>
        <taxon>Eukaryota</taxon>
        <taxon>Discoba</taxon>
        <taxon>Euglenozoa</taxon>
        <taxon>Kinetoplastea</taxon>
        <taxon>Metakinetoplastina</taxon>
        <taxon>Trypanosomatida</taxon>
        <taxon>Trypanosomatidae</taxon>
        <taxon>Leishmaniinae</taxon>
        <taxon>Porcisia</taxon>
    </lineage>
</organism>
<dbReference type="KEGG" id="phet:94291484"/>